<dbReference type="Proteomes" id="UP001370758">
    <property type="component" value="Unassembled WGS sequence"/>
</dbReference>
<gene>
    <name evidence="2" type="ORF">TWF481_007604</name>
</gene>
<accession>A0AAV9WHP8</accession>
<keyword evidence="3" id="KW-1185">Reference proteome</keyword>
<feature type="region of interest" description="Disordered" evidence="1">
    <location>
        <begin position="242"/>
        <end position="271"/>
    </location>
</feature>
<protein>
    <submittedName>
        <fullName evidence="2">Uncharacterized protein</fullName>
    </submittedName>
</protein>
<evidence type="ECO:0000256" key="1">
    <source>
        <dbReference type="SAM" id="MobiDB-lite"/>
    </source>
</evidence>
<evidence type="ECO:0000313" key="3">
    <source>
        <dbReference type="Proteomes" id="UP001370758"/>
    </source>
</evidence>
<evidence type="ECO:0000313" key="2">
    <source>
        <dbReference type="EMBL" id="KAK6505712.1"/>
    </source>
</evidence>
<name>A0AAV9WHP8_9PEZI</name>
<proteinExistence type="predicted"/>
<sequence>MNTNPSTTQNLDVEFYENEKVYTANHVVALIEPQPVPTPPECEYKYSDPNLKAFLPFIPLLKTTPFDEIAINVYLLGDETIVTVARNPNVPIEYYAESMGIYRQYLDNLEGAIWATSKLDLSDEKDRQEAYSYILRTVVLGCEDRIVNCIANIQTFLMNHGQRSEYGYVASPVFQIHDLTEDDRFAFVKYVKDYTGIPEWEVALWLEGCLEELMEFDTTRGFRQMDSDSTLHQQFRRLSLVNSSRKGNETRQEASSQRETFQQMGDDVTPE</sequence>
<dbReference type="EMBL" id="JAVHJL010000004">
    <property type="protein sequence ID" value="KAK6505712.1"/>
    <property type="molecule type" value="Genomic_DNA"/>
</dbReference>
<comment type="caution">
    <text evidence="2">The sequence shown here is derived from an EMBL/GenBank/DDBJ whole genome shotgun (WGS) entry which is preliminary data.</text>
</comment>
<feature type="compositionally biased region" description="Polar residues" evidence="1">
    <location>
        <begin position="253"/>
        <end position="263"/>
    </location>
</feature>
<organism evidence="2 3">
    <name type="scientific">Arthrobotrys musiformis</name>
    <dbReference type="NCBI Taxonomy" id="47236"/>
    <lineage>
        <taxon>Eukaryota</taxon>
        <taxon>Fungi</taxon>
        <taxon>Dikarya</taxon>
        <taxon>Ascomycota</taxon>
        <taxon>Pezizomycotina</taxon>
        <taxon>Orbiliomycetes</taxon>
        <taxon>Orbiliales</taxon>
        <taxon>Orbiliaceae</taxon>
        <taxon>Arthrobotrys</taxon>
    </lineage>
</organism>
<reference evidence="2 3" key="1">
    <citation type="submission" date="2023-08" db="EMBL/GenBank/DDBJ databases">
        <authorList>
            <person name="Palmer J.M."/>
        </authorList>
    </citation>
    <scope>NUCLEOTIDE SEQUENCE [LARGE SCALE GENOMIC DNA]</scope>
    <source>
        <strain evidence="2 3">TWF481</strain>
    </source>
</reference>
<dbReference type="AlphaFoldDB" id="A0AAV9WHP8"/>